<dbReference type="AlphaFoldDB" id="A0A0E9UN77"/>
<protein>
    <submittedName>
        <fullName evidence="1">Uncharacterized protein</fullName>
    </submittedName>
</protein>
<organism evidence="1">
    <name type="scientific">Anguilla anguilla</name>
    <name type="common">European freshwater eel</name>
    <name type="synonym">Muraena anguilla</name>
    <dbReference type="NCBI Taxonomy" id="7936"/>
    <lineage>
        <taxon>Eukaryota</taxon>
        <taxon>Metazoa</taxon>
        <taxon>Chordata</taxon>
        <taxon>Craniata</taxon>
        <taxon>Vertebrata</taxon>
        <taxon>Euteleostomi</taxon>
        <taxon>Actinopterygii</taxon>
        <taxon>Neopterygii</taxon>
        <taxon>Teleostei</taxon>
        <taxon>Anguilliformes</taxon>
        <taxon>Anguillidae</taxon>
        <taxon>Anguilla</taxon>
    </lineage>
</organism>
<sequence>MNCESTEIESLYIFKYPSNSIRNKQRSIRLLTE</sequence>
<dbReference type="EMBL" id="GBXM01041350">
    <property type="protein sequence ID" value="JAH67227.1"/>
    <property type="molecule type" value="Transcribed_RNA"/>
</dbReference>
<name>A0A0E9UN77_ANGAN</name>
<reference evidence="1" key="1">
    <citation type="submission" date="2014-11" db="EMBL/GenBank/DDBJ databases">
        <authorList>
            <person name="Amaro Gonzalez C."/>
        </authorList>
    </citation>
    <scope>NUCLEOTIDE SEQUENCE</scope>
</reference>
<reference evidence="1" key="2">
    <citation type="journal article" date="2015" name="Fish Shellfish Immunol.">
        <title>Early steps in the European eel (Anguilla anguilla)-Vibrio vulnificus interaction in the gills: Role of the RtxA13 toxin.</title>
        <authorList>
            <person name="Callol A."/>
            <person name="Pajuelo D."/>
            <person name="Ebbesson L."/>
            <person name="Teles M."/>
            <person name="MacKenzie S."/>
            <person name="Amaro C."/>
        </authorList>
    </citation>
    <scope>NUCLEOTIDE SEQUENCE</scope>
</reference>
<proteinExistence type="predicted"/>
<evidence type="ECO:0000313" key="1">
    <source>
        <dbReference type="EMBL" id="JAH67227.1"/>
    </source>
</evidence>
<accession>A0A0E9UN77</accession>